<keyword evidence="4 5" id="KW-0472">Membrane</keyword>
<dbReference type="InterPro" id="IPR011701">
    <property type="entry name" value="MFS"/>
</dbReference>
<feature type="transmembrane region" description="Helical" evidence="5">
    <location>
        <begin position="104"/>
        <end position="126"/>
    </location>
</feature>
<feature type="transmembrane region" description="Helical" evidence="5">
    <location>
        <begin position="343"/>
        <end position="365"/>
    </location>
</feature>
<evidence type="ECO:0000256" key="5">
    <source>
        <dbReference type="SAM" id="Phobius"/>
    </source>
</evidence>
<gene>
    <name evidence="7" type="ORF">FSW04_17315</name>
</gene>
<keyword evidence="2 5" id="KW-0812">Transmembrane</keyword>
<dbReference type="AlphaFoldDB" id="A0A5B8U7S4"/>
<evidence type="ECO:0000256" key="2">
    <source>
        <dbReference type="ARBA" id="ARBA00022692"/>
    </source>
</evidence>
<dbReference type="SUPFAM" id="SSF103473">
    <property type="entry name" value="MFS general substrate transporter"/>
    <property type="match status" value="1"/>
</dbReference>
<organism evidence="7 8">
    <name type="scientific">Baekduia soli</name>
    <dbReference type="NCBI Taxonomy" id="496014"/>
    <lineage>
        <taxon>Bacteria</taxon>
        <taxon>Bacillati</taxon>
        <taxon>Actinomycetota</taxon>
        <taxon>Thermoleophilia</taxon>
        <taxon>Solirubrobacterales</taxon>
        <taxon>Baekduiaceae</taxon>
        <taxon>Baekduia</taxon>
    </lineage>
</organism>
<accession>A0A5B8U7S4</accession>
<keyword evidence="8" id="KW-1185">Reference proteome</keyword>
<feature type="transmembrane region" description="Helical" evidence="5">
    <location>
        <begin position="147"/>
        <end position="169"/>
    </location>
</feature>
<feature type="transmembrane region" description="Helical" evidence="5">
    <location>
        <begin position="286"/>
        <end position="306"/>
    </location>
</feature>
<dbReference type="EMBL" id="CP042430">
    <property type="protein sequence ID" value="QEC49163.1"/>
    <property type="molecule type" value="Genomic_DNA"/>
</dbReference>
<feature type="transmembrane region" description="Helical" evidence="5">
    <location>
        <begin position="175"/>
        <end position="194"/>
    </location>
</feature>
<feature type="domain" description="Major facilitator superfamily (MFS) profile" evidence="6">
    <location>
        <begin position="176"/>
        <end position="407"/>
    </location>
</feature>
<reference evidence="7 8" key="1">
    <citation type="journal article" date="2018" name="J. Microbiol.">
        <title>Baekduia soli gen. nov., sp. nov., a novel bacterium isolated from the soil of Baekdu Mountain and proposal of a novel family name, Baekduiaceae fam. nov.</title>
        <authorList>
            <person name="An D.S."/>
            <person name="Siddiqi M.Z."/>
            <person name="Kim K.H."/>
            <person name="Yu H.S."/>
            <person name="Im W.T."/>
        </authorList>
    </citation>
    <scope>NUCLEOTIDE SEQUENCE [LARGE SCALE GENOMIC DNA]</scope>
    <source>
        <strain evidence="7 8">BR7-21</strain>
    </source>
</reference>
<dbReference type="Gene3D" id="1.20.1250.20">
    <property type="entry name" value="MFS general substrate transporter like domains"/>
    <property type="match status" value="2"/>
</dbReference>
<evidence type="ECO:0000256" key="1">
    <source>
        <dbReference type="ARBA" id="ARBA00004651"/>
    </source>
</evidence>
<dbReference type="PANTHER" id="PTHR23542">
    <property type="match status" value="1"/>
</dbReference>
<dbReference type="Pfam" id="PF07690">
    <property type="entry name" value="MFS_1"/>
    <property type="match status" value="1"/>
</dbReference>
<name>A0A5B8U7S4_9ACTN</name>
<protein>
    <submittedName>
        <fullName evidence="7">MFS transporter</fullName>
    </submittedName>
</protein>
<dbReference type="GO" id="GO:0022857">
    <property type="term" value="F:transmembrane transporter activity"/>
    <property type="evidence" value="ECO:0007669"/>
    <property type="project" value="InterPro"/>
</dbReference>
<proteinExistence type="predicted"/>
<feature type="transmembrane region" description="Helical" evidence="5">
    <location>
        <begin position="20"/>
        <end position="41"/>
    </location>
</feature>
<dbReference type="Proteomes" id="UP000321805">
    <property type="component" value="Chromosome"/>
</dbReference>
<dbReference type="KEGG" id="bsol:FSW04_17315"/>
<comment type="subcellular location">
    <subcellularLocation>
        <location evidence="1">Cell membrane</location>
        <topology evidence="1">Multi-pass membrane protein</topology>
    </subcellularLocation>
</comment>
<evidence type="ECO:0000313" key="7">
    <source>
        <dbReference type="EMBL" id="QEC49163.1"/>
    </source>
</evidence>
<dbReference type="OrthoDB" id="9180256at2"/>
<feature type="transmembrane region" description="Helical" evidence="5">
    <location>
        <begin position="47"/>
        <end position="69"/>
    </location>
</feature>
<evidence type="ECO:0000256" key="3">
    <source>
        <dbReference type="ARBA" id="ARBA00022989"/>
    </source>
</evidence>
<evidence type="ECO:0000313" key="8">
    <source>
        <dbReference type="Proteomes" id="UP000321805"/>
    </source>
</evidence>
<dbReference type="PANTHER" id="PTHR23542:SF1">
    <property type="entry name" value="MAJOR FACILITATOR SUPERFAMILY (MFS) PROFILE DOMAIN-CONTAINING PROTEIN"/>
    <property type="match status" value="1"/>
</dbReference>
<dbReference type="InterPro" id="IPR036259">
    <property type="entry name" value="MFS_trans_sf"/>
</dbReference>
<sequence>MAARERYARVLRAPHARALLLAEIPARLPIGINGLALVLFMREHAGSYGAAGAVAAAFGAALGLSSPVIGRLIDRRGLRRVVVPLALLHAAAMGGLVACGVSGAPVWACALLAIAAGAFIPPLGSISRSLWPRILHGEADDLLGTALALEGVMIELVFTVGPLLVAVIAAAADPAVALVLSPVLLLLGLGLFLLQPPVRTWVISEHAGSHGLLGALRSPGIRTLVLCTLPMGFCFGAMEVTLPAFSEDHGSRNLAGVLVAVWSVGSAVGGLWYGSRAWGDAPGRRYARLAALLPIGYLPLAAAPSILVMAPLALLAGVCIAPTLTAGNQIAGDVAPEGAETEAYTWPVTSLVLGLAIGNWAAGAIVDAADWRAAFLVSAGGAGLSAVLALARHHTLDRRAVMVAPTA</sequence>
<dbReference type="GO" id="GO:0005886">
    <property type="term" value="C:plasma membrane"/>
    <property type="evidence" value="ECO:0007669"/>
    <property type="project" value="UniProtKB-SubCell"/>
</dbReference>
<evidence type="ECO:0000256" key="4">
    <source>
        <dbReference type="ARBA" id="ARBA00023136"/>
    </source>
</evidence>
<evidence type="ECO:0000259" key="6">
    <source>
        <dbReference type="PROSITE" id="PS50850"/>
    </source>
</evidence>
<dbReference type="PROSITE" id="PS50850">
    <property type="entry name" value="MFS"/>
    <property type="match status" value="1"/>
</dbReference>
<dbReference type="InterPro" id="IPR020846">
    <property type="entry name" value="MFS_dom"/>
</dbReference>
<feature type="transmembrane region" description="Helical" evidence="5">
    <location>
        <begin position="254"/>
        <end position="274"/>
    </location>
</feature>
<keyword evidence="3 5" id="KW-1133">Transmembrane helix</keyword>
<feature type="transmembrane region" description="Helical" evidence="5">
    <location>
        <begin position="371"/>
        <end position="391"/>
    </location>
</feature>